<evidence type="ECO:0000256" key="1">
    <source>
        <dbReference type="SAM" id="MobiDB-lite"/>
    </source>
</evidence>
<reference evidence="3" key="1">
    <citation type="submission" date="2019-11" db="EMBL/GenBank/DDBJ databases">
        <authorList>
            <person name="Liu Y."/>
            <person name="Hou J."/>
            <person name="Li T.-Q."/>
            <person name="Guan C.-H."/>
            <person name="Wu X."/>
            <person name="Wu H.-Z."/>
            <person name="Ling F."/>
            <person name="Zhang R."/>
            <person name="Shi X.-G."/>
            <person name="Ren J.-P."/>
            <person name="Chen E.-F."/>
            <person name="Sun J.-M."/>
        </authorList>
    </citation>
    <scope>NUCLEOTIDE SEQUENCE</scope>
    <source>
        <strain evidence="3">Adult_tree_wgs_1</strain>
        <tissue evidence="3">Leaves</tissue>
    </source>
</reference>
<feature type="signal peptide" evidence="2">
    <location>
        <begin position="1"/>
        <end position="25"/>
    </location>
</feature>
<dbReference type="PANTHER" id="PTHR33592">
    <property type="entry name" value="TRANSMEMBRANE PROTEIN"/>
    <property type="match status" value="1"/>
</dbReference>
<dbReference type="PANTHER" id="PTHR33592:SF5">
    <property type="entry name" value="TRANSMEMBRANE PROTEIN"/>
    <property type="match status" value="1"/>
</dbReference>
<proteinExistence type="predicted"/>
<sequence>MRTINVALAILALLFLQTIFKPHEAARILHEQEEELMKCESLLLQSLDHTPVDPSHPSPGTHIPASTLGQKGFAVQRTPVTPSHPNPGTHIPASTLSQKGFAVQRTPVTPSHSSPPTHIPASTLGQKGFAVQRTPVTPSHPSPGTHIPASTLGQKGFAVQRTPVTPSHPSPDTHIPTSTLGQKAFASLAMSLPPPVIFKPHEAARVLREENLRLQSLRSDVPPSKANGGTYTPRTSTLGQKGFAGHAMPPPPQLMVPGGVATS</sequence>
<feature type="chain" id="PRO_5032431290" evidence="2">
    <location>
        <begin position="26"/>
        <end position="263"/>
    </location>
</feature>
<dbReference type="AlphaFoldDB" id="A0A834HUV2"/>
<organism evidence="3 4">
    <name type="scientific">Rhododendron simsii</name>
    <name type="common">Sims's rhododendron</name>
    <dbReference type="NCBI Taxonomy" id="118357"/>
    <lineage>
        <taxon>Eukaryota</taxon>
        <taxon>Viridiplantae</taxon>
        <taxon>Streptophyta</taxon>
        <taxon>Embryophyta</taxon>
        <taxon>Tracheophyta</taxon>
        <taxon>Spermatophyta</taxon>
        <taxon>Magnoliopsida</taxon>
        <taxon>eudicotyledons</taxon>
        <taxon>Gunneridae</taxon>
        <taxon>Pentapetalae</taxon>
        <taxon>asterids</taxon>
        <taxon>Ericales</taxon>
        <taxon>Ericaceae</taxon>
        <taxon>Ericoideae</taxon>
        <taxon>Rhodoreae</taxon>
        <taxon>Rhododendron</taxon>
    </lineage>
</organism>
<comment type="caution">
    <text evidence="3">The sequence shown here is derived from an EMBL/GenBank/DDBJ whole genome shotgun (WGS) entry which is preliminary data.</text>
</comment>
<feature type="compositionally biased region" description="Low complexity" evidence="1">
    <location>
        <begin position="106"/>
        <end position="123"/>
    </location>
</feature>
<accession>A0A834HUV2</accession>
<evidence type="ECO:0000256" key="2">
    <source>
        <dbReference type="SAM" id="SignalP"/>
    </source>
</evidence>
<keyword evidence="4" id="KW-1185">Reference proteome</keyword>
<name>A0A834HUV2_RHOSS</name>
<dbReference type="EMBL" id="WJXA01000001">
    <property type="protein sequence ID" value="KAF7154421.1"/>
    <property type="molecule type" value="Genomic_DNA"/>
</dbReference>
<evidence type="ECO:0000313" key="4">
    <source>
        <dbReference type="Proteomes" id="UP000626092"/>
    </source>
</evidence>
<feature type="region of interest" description="Disordered" evidence="1">
    <location>
        <begin position="103"/>
        <end position="123"/>
    </location>
</feature>
<gene>
    <name evidence="3" type="ORF">RHSIM_Rhsim01G0267700</name>
</gene>
<dbReference type="Proteomes" id="UP000626092">
    <property type="component" value="Unassembled WGS sequence"/>
</dbReference>
<evidence type="ECO:0000313" key="3">
    <source>
        <dbReference type="EMBL" id="KAF7154421.1"/>
    </source>
</evidence>
<dbReference type="OrthoDB" id="1612802at2759"/>
<protein>
    <submittedName>
        <fullName evidence="3">Uncharacterized protein</fullName>
    </submittedName>
</protein>
<keyword evidence="2" id="KW-0732">Signal</keyword>